<gene>
    <name evidence="2" type="ORF">HYPSUDRAFT_37099</name>
</gene>
<keyword evidence="3" id="KW-1185">Reference proteome</keyword>
<evidence type="ECO:0000256" key="1">
    <source>
        <dbReference type="SAM" id="Phobius"/>
    </source>
</evidence>
<accession>A0A0D2P481</accession>
<organism evidence="2 3">
    <name type="scientific">Hypholoma sublateritium (strain FD-334 SS-4)</name>
    <dbReference type="NCBI Taxonomy" id="945553"/>
    <lineage>
        <taxon>Eukaryota</taxon>
        <taxon>Fungi</taxon>
        <taxon>Dikarya</taxon>
        <taxon>Basidiomycota</taxon>
        <taxon>Agaricomycotina</taxon>
        <taxon>Agaricomycetes</taxon>
        <taxon>Agaricomycetidae</taxon>
        <taxon>Agaricales</taxon>
        <taxon>Agaricineae</taxon>
        <taxon>Strophariaceae</taxon>
        <taxon>Hypholoma</taxon>
    </lineage>
</organism>
<dbReference type="InterPro" id="IPR013248">
    <property type="entry name" value="Psh3/Shr3"/>
</dbReference>
<feature type="transmembrane region" description="Helical" evidence="1">
    <location>
        <begin position="126"/>
        <end position="148"/>
    </location>
</feature>
<feature type="transmembrane region" description="Helical" evidence="1">
    <location>
        <begin position="58"/>
        <end position="76"/>
    </location>
</feature>
<dbReference type="GO" id="GO:0051082">
    <property type="term" value="F:unfolded protein binding"/>
    <property type="evidence" value="ECO:0007669"/>
    <property type="project" value="TreeGrafter"/>
</dbReference>
<keyword evidence="1" id="KW-1133">Transmembrane helix</keyword>
<dbReference type="PANTHER" id="PTHR28228:SF1">
    <property type="entry name" value="SECRETORY COMPONENT PROTEIN SHR3"/>
    <property type="match status" value="1"/>
</dbReference>
<feature type="transmembrane region" description="Helical" evidence="1">
    <location>
        <begin position="83"/>
        <end position="106"/>
    </location>
</feature>
<evidence type="ECO:0000313" key="2">
    <source>
        <dbReference type="EMBL" id="KJA25674.1"/>
    </source>
</evidence>
<evidence type="ECO:0000313" key="3">
    <source>
        <dbReference type="Proteomes" id="UP000054270"/>
    </source>
</evidence>
<dbReference type="Pfam" id="PF08229">
    <property type="entry name" value="SHR3_chaperone"/>
    <property type="match status" value="1"/>
</dbReference>
<protein>
    <recommendedName>
        <fullName evidence="4">Shr3 amino acid permease chaperone</fullName>
    </recommendedName>
</protein>
<keyword evidence="1" id="KW-0812">Transmembrane</keyword>
<dbReference type="OMA" id="ANMLFDG"/>
<dbReference type="SMART" id="SM00786">
    <property type="entry name" value="SHR3_chaperone"/>
    <property type="match status" value="1"/>
</dbReference>
<name>A0A0D2P481_HYPSF</name>
<dbReference type="EMBL" id="KN817530">
    <property type="protein sequence ID" value="KJA25674.1"/>
    <property type="molecule type" value="Genomic_DNA"/>
</dbReference>
<dbReference type="OrthoDB" id="5229808at2759"/>
<sequence length="183" mass="19498">MTFKQAAVLAPVCFFLGVLFICFNVDHRTLWGALTDEAVADATQFYTTFYNAPQAIKALLHGMIGVGLVGLLAKMFKWDDSALFFDGSSLAAYVFAIVVYLTVTVASLRTVVAPLAGVEDAGDQVMALRVLAAGHGIIIACLGLVLLLQAGQEWAARTEAQAQAAFDAEERAKAAVPAEKKDQ</sequence>
<dbReference type="GO" id="GO:0005789">
    <property type="term" value="C:endoplasmic reticulum membrane"/>
    <property type="evidence" value="ECO:0007669"/>
    <property type="project" value="TreeGrafter"/>
</dbReference>
<dbReference type="PANTHER" id="PTHR28228">
    <property type="entry name" value="SECRETORY COMPONENT PROTEIN SHR3"/>
    <property type="match status" value="1"/>
</dbReference>
<proteinExistence type="predicted"/>
<dbReference type="Proteomes" id="UP000054270">
    <property type="component" value="Unassembled WGS sequence"/>
</dbReference>
<keyword evidence="1" id="KW-0472">Membrane</keyword>
<dbReference type="AlphaFoldDB" id="A0A0D2P481"/>
<evidence type="ECO:0008006" key="4">
    <source>
        <dbReference type="Google" id="ProtNLM"/>
    </source>
</evidence>
<dbReference type="GO" id="GO:0006888">
    <property type="term" value="P:endoplasmic reticulum to Golgi vesicle-mediated transport"/>
    <property type="evidence" value="ECO:0007669"/>
    <property type="project" value="TreeGrafter"/>
</dbReference>
<reference evidence="3" key="1">
    <citation type="submission" date="2014-04" db="EMBL/GenBank/DDBJ databases">
        <title>Evolutionary Origins and Diversification of the Mycorrhizal Mutualists.</title>
        <authorList>
            <consortium name="DOE Joint Genome Institute"/>
            <consortium name="Mycorrhizal Genomics Consortium"/>
            <person name="Kohler A."/>
            <person name="Kuo A."/>
            <person name="Nagy L.G."/>
            <person name="Floudas D."/>
            <person name="Copeland A."/>
            <person name="Barry K.W."/>
            <person name="Cichocki N."/>
            <person name="Veneault-Fourrey C."/>
            <person name="LaButti K."/>
            <person name="Lindquist E.A."/>
            <person name="Lipzen A."/>
            <person name="Lundell T."/>
            <person name="Morin E."/>
            <person name="Murat C."/>
            <person name="Riley R."/>
            <person name="Ohm R."/>
            <person name="Sun H."/>
            <person name="Tunlid A."/>
            <person name="Henrissat B."/>
            <person name="Grigoriev I.V."/>
            <person name="Hibbett D.S."/>
            <person name="Martin F."/>
        </authorList>
    </citation>
    <scope>NUCLEOTIDE SEQUENCE [LARGE SCALE GENOMIC DNA]</scope>
    <source>
        <strain evidence="3">FD-334 SS-4</strain>
    </source>
</reference>